<dbReference type="EMBL" id="CP007030">
    <property type="protein sequence ID" value="AHF02186.1"/>
    <property type="molecule type" value="Genomic_DNA"/>
</dbReference>
<accession>W0DZC5</accession>
<sequence length="48" mass="5487">MAWAGLLRPTRLTKLSHTHRKSVALVTGLYSRPANEWSKFNLMSVVVY</sequence>
<name>W0DZC5_9GAMM</name>
<dbReference type="KEGG" id="tao:THIAE_01915"/>
<dbReference type="HOGENOM" id="CLU_3158858_0_0_6"/>
<dbReference type="AlphaFoldDB" id="W0DZC5"/>
<dbReference type="InParanoid" id="W0DZC5"/>
<evidence type="ECO:0000313" key="2">
    <source>
        <dbReference type="Proteomes" id="UP000005380"/>
    </source>
</evidence>
<reference evidence="1 2" key="1">
    <citation type="submission" date="2013-12" db="EMBL/GenBank/DDBJ databases">
        <authorList>
            <consortium name="DOE Joint Genome Institute"/>
            <person name="Kappler U."/>
            <person name="Huntemann M."/>
            <person name="Han J."/>
            <person name="Chen A."/>
            <person name="Kyrpides N."/>
            <person name="Mavromatis K."/>
            <person name="Markowitz V."/>
            <person name="Palaniappan K."/>
            <person name="Ivanova N."/>
            <person name="Schaumberg A."/>
            <person name="Pati A."/>
            <person name="Liolios K."/>
            <person name="Nordberg H.P."/>
            <person name="Cantor M.N."/>
            <person name="Hua S.X."/>
            <person name="Woyke T."/>
        </authorList>
    </citation>
    <scope>NUCLEOTIDE SEQUENCE [LARGE SCALE GENOMIC DNA]</scope>
    <source>
        <strain evidence="2">AL2</strain>
    </source>
</reference>
<protein>
    <submittedName>
        <fullName evidence="1">Uncharacterized protein</fullName>
    </submittedName>
</protein>
<keyword evidence="2" id="KW-1185">Reference proteome</keyword>
<gene>
    <name evidence="1" type="ORF">THIAE_01915</name>
</gene>
<evidence type="ECO:0000313" key="1">
    <source>
        <dbReference type="EMBL" id="AHF02186.1"/>
    </source>
</evidence>
<proteinExistence type="predicted"/>
<organism evidence="1 2">
    <name type="scientific">Thiomicrospira aerophila AL3</name>
    <dbReference type="NCBI Taxonomy" id="717772"/>
    <lineage>
        <taxon>Bacteria</taxon>
        <taxon>Pseudomonadati</taxon>
        <taxon>Pseudomonadota</taxon>
        <taxon>Gammaproteobacteria</taxon>
        <taxon>Thiotrichales</taxon>
        <taxon>Piscirickettsiaceae</taxon>
        <taxon>Thiomicrospira</taxon>
    </lineage>
</organism>
<dbReference type="Proteomes" id="UP000005380">
    <property type="component" value="Chromosome"/>
</dbReference>